<comment type="caution">
    <text evidence="4">The sequence shown here is derived from an EMBL/GenBank/DDBJ whole genome shotgun (WGS) entry which is preliminary data.</text>
</comment>
<name>A0A9D5BB41_PEA</name>
<keyword evidence="5" id="KW-1185">Reference proteome</keyword>
<organism evidence="4 5">
    <name type="scientific">Pisum sativum</name>
    <name type="common">Garden pea</name>
    <name type="synonym">Lathyrus oleraceus</name>
    <dbReference type="NCBI Taxonomy" id="3888"/>
    <lineage>
        <taxon>Eukaryota</taxon>
        <taxon>Viridiplantae</taxon>
        <taxon>Streptophyta</taxon>
        <taxon>Embryophyta</taxon>
        <taxon>Tracheophyta</taxon>
        <taxon>Spermatophyta</taxon>
        <taxon>Magnoliopsida</taxon>
        <taxon>eudicotyledons</taxon>
        <taxon>Gunneridae</taxon>
        <taxon>Pentapetalae</taxon>
        <taxon>rosids</taxon>
        <taxon>fabids</taxon>
        <taxon>Fabales</taxon>
        <taxon>Fabaceae</taxon>
        <taxon>Papilionoideae</taxon>
        <taxon>50 kb inversion clade</taxon>
        <taxon>NPAAA clade</taxon>
        <taxon>Hologalegina</taxon>
        <taxon>IRL clade</taxon>
        <taxon>Fabeae</taxon>
        <taxon>Lathyrus</taxon>
    </lineage>
</organism>
<dbReference type="EMBL" id="JAMSHJ010000002">
    <property type="protein sequence ID" value="KAI5436416.1"/>
    <property type="molecule type" value="Genomic_DNA"/>
</dbReference>
<evidence type="ECO:0000259" key="3">
    <source>
        <dbReference type="PROSITE" id="PS50158"/>
    </source>
</evidence>
<feature type="domain" description="CCHC-type" evidence="3">
    <location>
        <begin position="163"/>
        <end position="178"/>
    </location>
</feature>
<dbReference type="GO" id="GO:0008270">
    <property type="term" value="F:zinc ion binding"/>
    <property type="evidence" value="ECO:0007669"/>
    <property type="project" value="UniProtKB-KW"/>
</dbReference>
<dbReference type="AlphaFoldDB" id="A0A9D5BB41"/>
<dbReference type="PROSITE" id="PS50158">
    <property type="entry name" value="ZF_CCHC"/>
    <property type="match status" value="2"/>
</dbReference>
<gene>
    <name evidence="4" type="ORF">KIW84_022776</name>
</gene>
<dbReference type="SUPFAM" id="SSF57756">
    <property type="entry name" value="Retrovirus zinc finger-like domains"/>
    <property type="match status" value="1"/>
</dbReference>
<feature type="domain" description="CCHC-type" evidence="3">
    <location>
        <begin position="184"/>
        <end position="198"/>
    </location>
</feature>
<dbReference type="Gene3D" id="4.10.60.10">
    <property type="entry name" value="Zinc finger, CCHC-type"/>
    <property type="match status" value="2"/>
</dbReference>
<dbReference type="SMART" id="SM00343">
    <property type="entry name" value="ZnF_C2HC"/>
    <property type="match status" value="2"/>
</dbReference>
<dbReference type="InterPro" id="IPR036875">
    <property type="entry name" value="Znf_CCHC_sf"/>
</dbReference>
<keyword evidence="1" id="KW-0479">Metal-binding</keyword>
<protein>
    <recommendedName>
        <fullName evidence="3">CCHC-type domain-containing protein</fullName>
    </recommendedName>
</protein>
<dbReference type="PANTHER" id="PTHR23002">
    <property type="entry name" value="ZINC FINGER CCHC DOMAIN CONTAINING PROTEIN"/>
    <property type="match status" value="1"/>
</dbReference>
<evidence type="ECO:0000313" key="5">
    <source>
        <dbReference type="Proteomes" id="UP001058974"/>
    </source>
</evidence>
<keyword evidence="1" id="KW-0863">Zinc-finger</keyword>
<feature type="region of interest" description="Disordered" evidence="2">
    <location>
        <begin position="105"/>
        <end position="159"/>
    </location>
</feature>
<evidence type="ECO:0000256" key="1">
    <source>
        <dbReference type="PROSITE-ProRule" id="PRU00047"/>
    </source>
</evidence>
<dbReference type="InterPro" id="IPR051714">
    <property type="entry name" value="Znf_CCHC_NABP"/>
</dbReference>
<dbReference type="Gramene" id="Psat02G0277600-T1">
    <property type="protein sequence ID" value="KAI5436416.1"/>
    <property type="gene ID" value="KIW84_022776"/>
</dbReference>
<keyword evidence="1" id="KW-0862">Zinc</keyword>
<feature type="compositionally biased region" description="Polar residues" evidence="2">
    <location>
        <begin position="129"/>
        <end position="159"/>
    </location>
</feature>
<dbReference type="InterPro" id="IPR001878">
    <property type="entry name" value="Znf_CCHC"/>
</dbReference>
<dbReference type="Proteomes" id="UP001058974">
    <property type="component" value="Chromosome 2"/>
</dbReference>
<evidence type="ECO:0000256" key="2">
    <source>
        <dbReference type="SAM" id="MobiDB-lite"/>
    </source>
</evidence>
<sequence length="238" mass="27262">MATAIAKQSATIVQQAETSAQQAAIRAQREALRDQREEAAAAARELTDFNPKYFRYFRDHVDENYKCERFEQGLRYEIKESVEPLEIRQFQVLVEKCKKVERMKQGRPNRWVAGGPSRHQGHQDRNNRGKPQQPYTRPQRSGRDQPQTQFKGGQRPQNSSSIRCYNCNKEGHVSTQCPGRARVCYLCQRPGHFARDCRAPRRDHVPSTNNNNDVIRPTAEGRAYHIGGEEALNASGLI</sequence>
<reference evidence="4 5" key="1">
    <citation type="journal article" date="2022" name="Nat. Genet.">
        <title>Improved pea reference genome and pan-genome highlight genomic features and evolutionary characteristics.</title>
        <authorList>
            <person name="Yang T."/>
            <person name="Liu R."/>
            <person name="Luo Y."/>
            <person name="Hu S."/>
            <person name="Wang D."/>
            <person name="Wang C."/>
            <person name="Pandey M.K."/>
            <person name="Ge S."/>
            <person name="Xu Q."/>
            <person name="Li N."/>
            <person name="Li G."/>
            <person name="Huang Y."/>
            <person name="Saxena R.K."/>
            <person name="Ji Y."/>
            <person name="Li M."/>
            <person name="Yan X."/>
            <person name="He Y."/>
            <person name="Liu Y."/>
            <person name="Wang X."/>
            <person name="Xiang C."/>
            <person name="Varshney R.K."/>
            <person name="Ding H."/>
            <person name="Gao S."/>
            <person name="Zong X."/>
        </authorList>
    </citation>
    <scope>NUCLEOTIDE SEQUENCE [LARGE SCALE GENOMIC DNA]</scope>
    <source>
        <strain evidence="4 5">cv. Zhongwan 6</strain>
    </source>
</reference>
<proteinExistence type="predicted"/>
<accession>A0A9D5BB41</accession>
<dbReference type="GO" id="GO:0003676">
    <property type="term" value="F:nucleic acid binding"/>
    <property type="evidence" value="ECO:0007669"/>
    <property type="project" value="InterPro"/>
</dbReference>
<evidence type="ECO:0000313" key="4">
    <source>
        <dbReference type="EMBL" id="KAI5436416.1"/>
    </source>
</evidence>
<dbReference type="Pfam" id="PF00098">
    <property type="entry name" value="zf-CCHC"/>
    <property type="match status" value="2"/>
</dbReference>